<protein>
    <submittedName>
        <fullName evidence="3">Uncharacterized protein</fullName>
    </submittedName>
</protein>
<feature type="region of interest" description="Disordered" evidence="1">
    <location>
        <begin position="135"/>
        <end position="161"/>
    </location>
</feature>
<name>A0A915K031_ROMCU</name>
<evidence type="ECO:0000313" key="2">
    <source>
        <dbReference type="Proteomes" id="UP000887565"/>
    </source>
</evidence>
<dbReference type="Proteomes" id="UP000887565">
    <property type="component" value="Unplaced"/>
</dbReference>
<dbReference type="AlphaFoldDB" id="A0A915K031"/>
<accession>A0A915K031</accession>
<evidence type="ECO:0000313" key="3">
    <source>
        <dbReference type="WBParaSite" id="nRc.2.0.1.t32022-RA"/>
    </source>
</evidence>
<keyword evidence="2" id="KW-1185">Reference proteome</keyword>
<evidence type="ECO:0000256" key="1">
    <source>
        <dbReference type="SAM" id="MobiDB-lite"/>
    </source>
</evidence>
<organism evidence="2 3">
    <name type="scientific">Romanomermis culicivorax</name>
    <name type="common">Nematode worm</name>
    <dbReference type="NCBI Taxonomy" id="13658"/>
    <lineage>
        <taxon>Eukaryota</taxon>
        <taxon>Metazoa</taxon>
        <taxon>Ecdysozoa</taxon>
        <taxon>Nematoda</taxon>
        <taxon>Enoplea</taxon>
        <taxon>Dorylaimia</taxon>
        <taxon>Mermithida</taxon>
        <taxon>Mermithoidea</taxon>
        <taxon>Mermithidae</taxon>
        <taxon>Romanomermis</taxon>
    </lineage>
</organism>
<proteinExistence type="predicted"/>
<reference evidence="3" key="1">
    <citation type="submission" date="2022-11" db="UniProtKB">
        <authorList>
            <consortium name="WormBaseParasite"/>
        </authorList>
    </citation>
    <scope>IDENTIFICATION</scope>
</reference>
<sequence length="232" mass="26078">MVIRLHDAIDRRKRFTAYATAVRSIDHVSKCPAMELVATLFFPYYPADLKRWKVENLTHYEDPPFAYSVNHYETPGIIKHSGILNSAQIRVKTTHLQFLKIKLTQTSIIVMLKSMKKTKPLASELPDASVLPTNNEFSLAKNGPTRTHLANSDDDSKPSAHTQATNQTLKVIYEWCCSDICKTVTNFFIKEGQIALWDSTRALSALGGDHYLSVTILVSVMSKLHLELSQSG</sequence>
<dbReference type="WBParaSite" id="nRc.2.0.1.t32022-RA">
    <property type="protein sequence ID" value="nRc.2.0.1.t32022-RA"/>
    <property type="gene ID" value="nRc.2.0.1.g32022"/>
</dbReference>